<evidence type="ECO:0000256" key="3">
    <source>
        <dbReference type="SAM" id="MobiDB-lite"/>
    </source>
</evidence>
<feature type="compositionally biased region" description="Polar residues" evidence="3">
    <location>
        <begin position="1"/>
        <end position="22"/>
    </location>
</feature>
<keyword evidence="2" id="KW-0175">Coiled coil</keyword>
<comment type="similarity">
    <text evidence="1">Belongs to the taxilin family.</text>
</comment>
<comment type="caution">
    <text evidence="4">The sequence shown here is derived from an EMBL/GenBank/DDBJ whole genome shotgun (WGS) entry which is preliminary data.</text>
</comment>
<evidence type="ECO:0000256" key="2">
    <source>
        <dbReference type="SAM" id="Coils"/>
    </source>
</evidence>
<feature type="compositionally biased region" description="Low complexity" evidence="3">
    <location>
        <begin position="25"/>
        <end position="39"/>
    </location>
</feature>
<dbReference type="Proteomes" id="UP000750711">
    <property type="component" value="Unassembled WGS sequence"/>
</dbReference>
<feature type="region of interest" description="Disordered" evidence="3">
    <location>
        <begin position="1"/>
        <end position="102"/>
    </location>
</feature>
<dbReference type="PANTHER" id="PTHR16127:SF13">
    <property type="entry name" value="GH01188P"/>
    <property type="match status" value="1"/>
</dbReference>
<dbReference type="PANTHER" id="PTHR16127">
    <property type="entry name" value="TAXILIN"/>
    <property type="match status" value="1"/>
</dbReference>
<protein>
    <submittedName>
        <fullName evidence="4">Uncharacterized protein</fullName>
    </submittedName>
</protein>
<feature type="compositionally biased region" description="Basic and acidic residues" evidence="3">
    <location>
        <begin position="443"/>
        <end position="452"/>
    </location>
</feature>
<dbReference type="EMBL" id="JAGHQM010001238">
    <property type="protein sequence ID" value="KAH0556071.1"/>
    <property type="molecule type" value="Genomic_DNA"/>
</dbReference>
<proteinExistence type="inferred from homology"/>
<evidence type="ECO:0000313" key="4">
    <source>
        <dbReference type="EMBL" id="KAH0556071.1"/>
    </source>
</evidence>
<accession>A0A9P8RL89</accession>
<keyword evidence="5" id="KW-1185">Reference proteome</keyword>
<dbReference type="AlphaFoldDB" id="A0A9P8RL89"/>
<dbReference type="Pfam" id="PF09728">
    <property type="entry name" value="Taxilin"/>
    <property type="match status" value="1"/>
</dbReference>
<sequence length="461" mass="51586">MATISAQQQSGLTSTRSSSVAHWNSVPSHVSHASSHHASTQPDSQSSIGAHVNGASTPAPKKAGNKAKKVAADPSEVPKLLAAKISQLESDQAGEKEEEAEIDREVKKANKDLAGLLSTVESPLSRFDTIQKRYTELLSDMKRLEHNYQKSKKRADQLQKEKDTGKSELNKTVTIKDKLEKLCRELQKENKKIKEEQKRLEETEKRQRVALAAKLDGMATEVNDVVGQQEDAGLYRLNIETDELFKQKFKSFIDQYELRELHFHSLLRTKELEVQYNMAKFEAQKKAAEQEAARSRALSAQVSTFSQTESELRNQLNIYVEKFKQVRDDFPAEHLQSLAVEITERLSAVLTLVTLRHQSYPAPVEDGMHDPGTCTCSGCPLSRSYNGPTATAGPLLFDRNHLRGPEDESSTMTDQTSEGSSSTSMQPRDNGRMERRRAAKAQKRPEKSRLVEIDDEPGIEA</sequence>
<reference evidence="4" key="1">
    <citation type="submission" date="2021-03" db="EMBL/GenBank/DDBJ databases">
        <title>Comparative genomics and phylogenomic investigation of the class Geoglossomycetes provide insights into ecological specialization and systematics.</title>
        <authorList>
            <person name="Melie T."/>
            <person name="Pirro S."/>
            <person name="Miller A.N."/>
            <person name="Quandt A."/>
        </authorList>
    </citation>
    <scope>NUCLEOTIDE SEQUENCE</scope>
    <source>
        <strain evidence="4">CAQ_001_2017</strain>
    </source>
</reference>
<dbReference type="GO" id="GO:0019905">
    <property type="term" value="F:syntaxin binding"/>
    <property type="evidence" value="ECO:0007669"/>
    <property type="project" value="InterPro"/>
</dbReference>
<feature type="coiled-coil region" evidence="2">
    <location>
        <begin position="127"/>
        <end position="213"/>
    </location>
</feature>
<gene>
    <name evidence="4" type="ORF">GP486_005991</name>
</gene>
<feature type="region of interest" description="Disordered" evidence="3">
    <location>
        <begin position="390"/>
        <end position="461"/>
    </location>
</feature>
<feature type="compositionally biased region" description="Polar residues" evidence="3">
    <location>
        <begin position="410"/>
        <end position="427"/>
    </location>
</feature>
<name>A0A9P8RL89_9PEZI</name>
<evidence type="ECO:0000313" key="5">
    <source>
        <dbReference type="Proteomes" id="UP000750711"/>
    </source>
</evidence>
<dbReference type="InterPro" id="IPR026183">
    <property type="entry name" value="Taxilin_fam"/>
</dbReference>
<evidence type="ECO:0000256" key="1">
    <source>
        <dbReference type="ARBA" id="ARBA00009550"/>
    </source>
</evidence>
<organism evidence="4 5">
    <name type="scientific">Trichoglossum hirsutum</name>
    <dbReference type="NCBI Taxonomy" id="265104"/>
    <lineage>
        <taxon>Eukaryota</taxon>
        <taxon>Fungi</taxon>
        <taxon>Dikarya</taxon>
        <taxon>Ascomycota</taxon>
        <taxon>Pezizomycotina</taxon>
        <taxon>Geoglossomycetes</taxon>
        <taxon>Geoglossales</taxon>
        <taxon>Geoglossaceae</taxon>
        <taxon>Trichoglossum</taxon>
    </lineage>
</organism>